<comment type="caution">
    <text evidence="3">The sequence shown here is derived from an EMBL/GenBank/DDBJ whole genome shotgun (WGS) entry which is preliminary data.</text>
</comment>
<evidence type="ECO:0000313" key="3">
    <source>
        <dbReference type="EMBL" id="KAK7076184.1"/>
    </source>
</evidence>
<dbReference type="SUPFAM" id="SSF56496">
    <property type="entry name" value="Fibrinogen C-terminal domain-like"/>
    <property type="match status" value="1"/>
</dbReference>
<evidence type="ECO:0000313" key="4">
    <source>
        <dbReference type="Proteomes" id="UP001381693"/>
    </source>
</evidence>
<reference evidence="3 4" key="1">
    <citation type="submission" date="2023-11" db="EMBL/GenBank/DDBJ databases">
        <title>Halocaridina rubra genome assembly.</title>
        <authorList>
            <person name="Smith C."/>
        </authorList>
    </citation>
    <scope>NUCLEOTIDE SEQUENCE [LARGE SCALE GENOMIC DNA]</scope>
    <source>
        <strain evidence="3">EP-1</strain>
        <tissue evidence="3">Whole</tissue>
    </source>
</reference>
<dbReference type="PROSITE" id="PS51406">
    <property type="entry name" value="FIBRINOGEN_C_2"/>
    <property type="match status" value="1"/>
</dbReference>
<proteinExistence type="predicted"/>
<dbReference type="EMBL" id="JAXCGZ010009797">
    <property type="protein sequence ID" value="KAK7076184.1"/>
    <property type="molecule type" value="Genomic_DNA"/>
</dbReference>
<keyword evidence="1" id="KW-1015">Disulfide bond</keyword>
<dbReference type="Proteomes" id="UP001381693">
    <property type="component" value="Unassembled WGS sequence"/>
</dbReference>
<dbReference type="InterPro" id="IPR002181">
    <property type="entry name" value="Fibrinogen_a/b/g_C_dom"/>
</dbReference>
<organism evidence="3 4">
    <name type="scientific">Halocaridina rubra</name>
    <name type="common">Hawaiian red shrimp</name>
    <dbReference type="NCBI Taxonomy" id="373956"/>
    <lineage>
        <taxon>Eukaryota</taxon>
        <taxon>Metazoa</taxon>
        <taxon>Ecdysozoa</taxon>
        <taxon>Arthropoda</taxon>
        <taxon>Crustacea</taxon>
        <taxon>Multicrustacea</taxon>
        <taxon>Malacostraca</taxon>
        <taxon>Eumalacostraca</taxon>
        <taxon>Eucarida</taxon>
        <taxon>Decapoda</taxon>
        <taxon>Pleocyemata</taxon>
        <taxon>Caridea</taxon>
        <taxon>Atyoidea</taxon>
        <taxon>Atyidae</taxon>
        <taxon>Halocaridina</taxon>
    </lineage>
</organism>
<dbReference type="Pfam" id="PF00147">
    <property type="entry name" value="Fibrinogen_C"/>
    <property type="match status" value="1"/>
</dbReference>
<dbReference type="PROSITE" id="PS00514">
    <property type="entry name" value="FIBRINOGEN_C_1"/>
    <property type="match status" value="1"/>
</dbReference>
<evidence type="ECO:0000259" key="2">
    <source>
        <dbReference type="PROSITE" id="PS51406"/>
    </source>
</evidence>
<dbReference type="InterPro" id="IPR050373">
    <property type="entry name" value="Fibrinogen_C-term_domain"/>
</dbReference>
<sequence length="339" mass="39221">MTRPEDVVAEYDFHVFKEVFLNTTRQLLKTLAHLQNSSAKSESMTEIKNDIHAMTEFFERLSQDTNSLKESVHYGTEVTKQELSIFKDELVDKLDVLQQYIESRSRSIDETVSKLRDMSVNLVAGDCQDLFEMGFNASGVYYLQKFGRQVLCDMETDEGGWLVIQRRARVAEQVDFNQSWQEYKSGFGDLESEFWAGNDFLHIFTNQKSYRLRVDFTDYEKGAYWAHYSTFRVGSESSGYELDLGTYSGNATDAFSYHHGRPFTSSDKDNDLYSEGNCATYFSGAWWYDRCYDAHLNGVYPVVPDRQNASFITWWAHEEGRKVPLVLTEVTIKVKPNKP</sequence>
<name>A0AAN8XBA7_HALRR</name>
<dbReference type="Gene3D" id="3.90.215.10">
    <property type="entry name" value="Gamma Fibrinogen, chain A, domain 1"/>
    <property type="match status" value="1"/>
</dbReference>
<dbReference type="PANTHER" id="PTHR19143:SF185">
    <property type="entry name" value="ANGIOPOIETIN-RELATED PROTEIN 5"/>
    <property type="match status" value="1"/>
</dbReference>
<dbReference type="InterPro" id="IPR020837">
    <property type="entry name" value="Fibrinogen_CS"/>
</dbReference>
<gene>
    <name evidence="3" type="ORF">SK128_014785</name>
</gene>
<dbReference type="InterPro" id="IPR014716">
    <property type="entry name" value="Fibrinogen_a/b/g_C_1"/>
</dbReference>
<evidence type="ECO:0000256" key="1">
    <source>
        <dbReference type="ARBA" id="ARBA00023157"/>
    </source>
</evidence>
<dbReference type="CDD" id="cd00087">
    <property type="entry name" value="FReD"/>
    <property type="match status" value="1"/>
</dbReference>
<dbReference type="GO" id="GO:0005615">
    <property type="term" value="C:extracellular space"/>
    <property type="evidence" value="ECO:0007669"/>
    <property type="project" value="TreeGrafter"/>
</dbReference>
<dbReference type="PANTHER" id="PTHR19143">
    <property type="entry name" value="FIBRINOGEN/TENASCIN/ANGIOPOEITIN"/>
    <property type="match status" value="1"/>
</dbReference>
<accession>A0AAN8XBA7</accession>
<keyword evidence="4" id="KW-1185">Reference proteome</keyword>
<feature type="domain" description="Fibrinogen C-terminal" evidence="2">
    <location>
        <begin position="118"/>
        <end position="336"/>
    </location>
</feature>
<dbReference type="AlphaFoldDB" id="A0AAN8XBA7"/>
<dbReference type="InterPro" id="IPR036056">
    <property type="entry name" value="Fibrinogen-like_C"/>
</dbReference>
<protein>
    <recommendedName>
        <fullName evidence="2">Fibrinogen C-terminal domain-containing protein</fullName>
    </recommendedName>
</protein>
<dbReference type="SMART" id="SM00186">
    <property type="entry name" value="FBG"/>
    <property type="match status" value="1"/>
</dbReference>